<dbReference type="EMBL" id="MF805809">
    <property type="protein sequence ID" value="ATI15753.1"/>
    <property type="molecule type" value="Genomic_DNA"/>
</dbReference>
<proteinExistence type="predicted"/>
<sequence length="134" mass="15131">MWSVKIKYNAQYYGGKPYEVVICDCISKEVAQLCGAGVSEAMNKMHNSTVRFLGRDIPEDVNDYDYEVIYNEGKKLSIEDALKALPAICNPTPEAVKEILPESNPDEYASMVASDMWNLCRETMIKNLVEMAHE</sequence>
<reference evidence="1 2" key="1">
    <citation type="submission" date="2017-09" db="EMBL/GenBank/DDBJ databases">
        <title>Phage vB_EcoM_PHB05 against multidrug-resistant shiga toxin-producing Escherichia.</title>
        <authorList>
            <person name="Chen Y."/>
            <person name="Song J."/>
            <person name="Wu B."/>
        </authorList>
    </citation>
    <scope>NUCLEOTIDE SEQUENCE [LARGE SCALE GENOMIC DNA]</scope>
    <source>
        <strain evidence="1">Wastewater</strain>
    </source>
</reference>
<dbReference type="GeneID" id="62611723"/>
<dbReference type="KEGG" id="vg:62611723"/>
<accession>A0A291LAA3</accession>
<organism evidence="1 2">
    <name type="scientific">Escherichia phage vB_EcoM_PHB05</name>
    <dbReference type="NCBI Taxonomy" id="2041347"/>
    <lineage>
        <taxon>Viruses</taxon>
        <taxon>Duplodnaviria</taxon>
        <taxon>Heunggongvirae</taxon>
        <taxon>Uroviricota</taxon>
        <taxon>Caudoviricetes</taxon>
        <taxon>Stephanstirmvirinae</taxon>
        <taxon>Justusliebigvirus</taxon>
        <taxon>Justusliebigvirus PHB05</taxon>
    </lineage>
</organism>
<dbReference type="RefSeq" id="YP_009984379.1">
    <property type="nucleotide sequence ID" value="NC_052652.1"/>
</dbReference>
<name>A0A291LAA3_9CAUD</name>
<protein>
    <submittedName>
        <fullName evidence="1">Uncharacterized protein</fullName>
    </submittedName>
</protein>
<evidence type="ECO:0000313" key="1">
    <source>
        <dbReference type="EMBL" id="ATI15753.1"/>
    </source>
</evidence>
<keyword evidence="2" id="KW-1185">Reference proteome</keyword>
<evidence type="ECO:0000313" key="2">
    <source>
        <dbReference type="Proteomes" id="UP000230824"/>
    </source>
</evidence>
<dbReference type="Proteomes" id="UP000230824">
    <property type="component" value="Segment"/>
</dbReference>